<keyword evidence="8" id="KW-0407">Ion channel</keyword>
<feature type="transmembrane region" description="Helical" evidence="9">
    <location>
        <begin position="190"/>
        <end position="212"/>
    </location>
</feature>
<dbReference type="OMA" id="LHTNSSW"/>
<dbReference type="eggNOG" id="KOG4711">
    <property type="taxonomic scope" value="Eukaryota"/>
</dbReference>
<keyword evidence="4 9" id="KW-0812">Transmembrane</keyword>
<feature type="transmembrane region" description="Helical" evidence="9">
    <location>
        <begin position="128"/>
        <end position="148"/>
    </location>
</feature>
<evidence type="ECO:0000256" key="7">
    <source>
        <dbReference type="ARBA" id="ARBA00023136"/>
    </source>
</evidence>
<dbReference type="InterPro" id="IPR020966">
    <property type="entry name" value="ALMT"/>
</dbReference>
<keyword evidence="3" id="KW-0813">Transport</keyword>
<name>A0A022R6D7_ERYGU</name>
<evidence type="ECO:0000256" key="1">
    <source>
        <dbReference type="ARBA" id="ARBA00004141"/>
    </source>
</evidence>
<keyword evidence="5 9" id="KW-1133">Transmembrane helix</keyword>
<sequence length="440" mass="49101">MASQENQENVRNVKSAWSRLKGFPDKCVDLVTTSAREAKNFGKEDPRRIVHSFKVGLAITIVSLFYYFDFLYDGLGVSAMWAVITVVVVFEFSVGATFGRGINRAIATFIGGLLGVAAHRLASSTGNNAEPIVLGFSVFFITSIATFIRLFPKMKERHDYGCMIFILTFCLISVSGYRDSEVIEMAHTRLSTVMIGLSATGLICIFICPVWAGEDLHNLTAANIEKLGISLEAFQRKYFETTRNDKNQENKPPVDGYKVVISSKSKEESLVNFARWEPRHGKFKYRHPWDQYIKIAGHTRECAHRFYALYGYLHSEIPTPPIEISKKIEELCTTMSLECSHALKELAIVIKKMTRSPNSEAHLKNAEIAAKNLKLLVQSGLWPESDPLDVIPAAAVALLLIEIVCSTVKIADSVHRLSILSKFKSVDPARTPARFGVTVE</sequence>
<dbReference type="PANTHER" id="PTHR31086">
    <property type="entry name" value="ALUMINUM-ACTIVATED MALATE TRANSPORTER 10"/>
    <property type="match status" value="1"/>
</dbReference>
<dbReference type="GO" id="GO:0034220">
    <property type="term" value="P:monoatomic ion transmembrane transport"/>
    <property type="evidence" value="ECO:0007669"/>
    <property type="project" value="UniProtKB-KW"/>
</dbReference>
<dbReference type="Proteomes" id="UP000030748">
    <property type="component" value="Unassembled WGS sequence"/>
</dbReference>
<dbReference type="OrthoDB" id="68611at2759"/>
<evidence type="ECO:0000313" key="11">
    <source>
        <dbReference type="Proteomes" id="UP000030748"/>
    </source>
</evidence>
<evidence type="ECO:0000256" key="2">
    <source>
        <dbReference type="ARBA" id="ARBA00007079"/>
    </source>
</evidence>
<evidence type="ECO:0000256" key="3">
    <source>
        <dbReference type="ARBA" id="ARBA00022448"/>
    </source>
</evidence>
<keyword evidence="7 9" id="KW-0472">Membrane</keyword>
<dbReference type="KEGG" id="egt:105958692"/>
<comment type="similarity">
    <text evidence="2">Belongs to the aromatic acid exporter (TC 2.A.85) family.</text>
</comment>
<evidence type="ECO:0000256" key="9">
    <source>
        <dbReference type="SAM" id="Phobius"/>
    </source>
</evidence>
<reference evidence="10 11" key="1">
    <citation type="journal article" date="2013" name="Proc. Natl. Acad. Sci. U.S.A.">
        <title>Fine-scale variation in meiotic recombination in Mimulus inferred from population shotgun sequencing.</title>
        <authorList>
            <person name="Hellsten U."/>
            <person name="Wright K.M."/>
            <person name="Jenkins J."/>
            <person name="Shu S."/>
            <person name="Yuan Y."/>
            <person name="Wessler S.R."/>
            <person name="Schmutz J."/>
            <person name="Willis J.H."/>
            <person name="Rokhsar D.S."/>
        </authorList>
    </citation>
    <scope>NUCLEOTIDE SEQUENCE [LARGE SCALE GENOMIC DNA]</scope>
    <source>
        <strain evidence="11">cv. DUN x IM62</strain>
    </source>
</reference>
<dbReference type="PhylomeDB" id="A0A022R6D7"/>
<evidence type="ECO:0000256" key="5">
    <source>
        <dbReference type="ARBA" id="ARBA00022989"/>
    </source>
</evidence>
<dbReference type="Pfam" id="PF11744">
    <property type="entry name" value="ALMT"/>
    <property type="match status" value="1"/>
</dbReference>
<feature type="transmembrane region" description="Helical" evidence="9">
    <location>
        <begin position="49"/>
        <end position="68"/>
    </location>
</feature>
<evidence type="ECO:0000313" key="10">
    <source>
        <dbReference type="EMBL" id="EYU36032.1"/>
    </source>
</evidence>
<dbReference type="EMBL" id="KI630592">
    <property type="protein sequence ID" value="EYU36032.1"/>
    <property type="molecule type" value="Genomic_DNA"/>
</dbReference>
<dbReference type="STRING" id="4155.A0A022R6D7"/>
<dbReference type="AlphaFoldDB" id="A0A022R6D7"/>
<evidence type="ECO:0000256" key="6">
    <source>
        <dbReference type="ARBA" id="ARBA00023065"/>
    </source>
</evidence>
<feature type="transmembrane region" description="Helical" evidence="9">
    <location>
        <begin position="105"/>
        <end position="122"/>
    </location>
</feature>
<evidence type="ECO:0000256" key="8">
    <source>
        <dbReference type="ARBA" id="ARBA00023303"/>
    </source>
</evidence>
<organism evidence="10 11">
    <name type="scientific">Erythranthe guttata</name>
    <name type="common">Yellow monkey flower</name>
    <name type="synonym">Mimulus guttatus</name>
    <dbReference type="NCBI Taxonomy" id="4155"/>
    <lineage>
        <taxon>Eukaryota</taxon>
        <taxon>Viridiplantae</taxon>
        <taxon>Streptophyta</taxon>
        <taxon>Embryophyta</taxon>
        <taxon>Tracheophyta</taxon>
        <taxon>Spermatophyta</taxon>
        <taxon>Magnoliopsida</taxon>
        <taxon>eudicotyledons</taxon>
        <taxon>Gunneridae</taxon>
        <taxon>Pentapetalae</taxon>
        <taxon>asterids</taxon>
        <taxon>lamiids</taxon>
        <taxon>Lamiales</taxon>
        <taxon>Phrymaceae</taxon>
        <taxon>Erythranthe</taxon>
    </lineage>
</organism>
<gene>
    <name evidence="10" type="ORF">MIMGU_mgv1a006531mg</name>
</gene>
<keyword evidence="6" id="KW-0406">Ion transport</keyword>
<keyword evidence="11" id="KW-1185">Reference proteome</keyword>
<proteinExistence type="inferred from homology"/>
<feature type="transmembrane region" description="Helical" evidence="9">
    <location>
        <begin position="160"/>
        <end position="178"/>
    </location>
</feature>
<comment type="subcellular location">
    <subcellularLocation>
        <location evidence="1">Membrane</location>
        <topology evidence="1">Multi-pass membrane protein</topology>
    </subcellularLocation>
</comment>
<protein>
    <recommendedName>
        <fullName evidence="12">Aluminum-activated malate transporter</fullName>
    </recommendedName>
</protein>
<dbReference type="GO" id="GO:0009705">
    <property type="term" value="C:plant-type vacuole membrane"/>
    <property type="evidence" value="ECO:0000318"/>
    <property type="project" value="GO_Central"/>
</dbReference>
<dbReference type="GO" id="GO:0015743">
    <property type="term" value="P:malate transport"/>
    <property type="evidence" value="ECO:0007669"/>
    <property type="project" value="InterPro"/>
</dbReference>
<feature type="transmembrane region" description="Helical" evidence="9">
    <location>
        <begin position="80"/>
        <end position="98"/>
    </location>
</feature>
<evidence type="ECO:0000256" key="4">
    <source>
        <dbReference type="ARBA" id="ARBA00022692"/>
    </source>
</evidence>
<evidence type="ECO:0008006" key="12">
    <source>
        <dbReference type="Google" id="ProtNLM"/>
    </source>
</evidence>
<accession>A0A022R6D7</accession>